<accession>A0A2G6KC86</accession>
<evidence type="ECO:0000313" key="3">
    <source>
        <dbReference type="Proteomes" id="UP000230821"/>
    </source>
</evidence>
<evidence type="ECO:0000256" key="1">
    <source>
        <dbReference type="SAM" id="Phobius"/>
    </source>
</evidence>
<reference evidence="2 3" key="1">
    <citation type="submission" date="2017-10" db="EMBL/GenBank/DDBJ databases">
        <title>Novel microbial diversity and functional potential in the marine mammal oral microbiome.</title>
        <authorList>
            <person name="Dudek N.K."/>
            <person name="Sun C.L."/>
            <person name="Burstein D."/>
            <person name="Kantor R.S."/>
            <person name="Aliaga Goltsman D.S."/>
            <person name="Bik E.M."/>
            <person name="Thomas B.C."/>
            <person name="Banfield J.F."/>
            <person name="Relman D.A."/>
        </authorList>
    </citation>
    <scope>NUCLEOTIDE SEQUENCE [LARGE SCALE GENOMIC DNA]</scope>
    <source>
        <strain evidence="2">DOLJORAL78_47_16</strain>
    </source>
</reference>
<dbReference type="AlphaFoldDB" id="A0A2G6KC86"/>
<keyword evidence="1" id="KW-1133">Transmembrane helix</keyword>
<evidence type="ECO:0008006" key="4">
    <source>
        <dbReference type="Google" id="ProtNLM"/>
    </source>
</evidence>
<feature type="transmembrane region" description="Helical" evidence="1">
    <location>
        <begin position="698"/>
        <end position="717"/>
    </location>
</feature>
<sequence length="719" mass="80796">MNIQELAQPSSSKWFHFEHYGKSYHLIIETADALEQIIELDEAHWVATTAPISTINADPEFLALLDSDCDGQIRSEEVKQAIIWTLELLKDRTGIRPGNKTLEPSVVSTDVKEGRWITATIKKMYRRETISDNSPITLDTVRQLEKAEEEGGIDTAGVVLPAAAEDKQRREFLEDILATVGGSPHPSGAQGVTNDHLDQFLKEIHEYAAWKAQTELSDEQFVSPIMPFGGKTPELYRLFSGVREKLEQFFILCDAIQVSPILTEQLRQKKASLLNDLDLADSEAITEFLVETPIAWPTTESVLNFEETVNPYYADELKLFRENVLPLVLDEIPVTLSSIQWKLVKECFLAYQQWLESKPQVCVDCVSDERIRRYLSDETLIKGVRRLIQESYKTAFVLDNLRLVEKLILFQANLIPFVNSFVSFPHLYDPNSRALFEMGTLIMDGRHFTLSVKVPNRERHVTFSTASNMFVLYVEICEKEGVPLYEIAVPVTSGVRGNLLVNKRGIFQDSYGRNLHAKVVQIVENPISFLEAFSAPFTRLGRAITTKLDEISSKAEQNLQAFNTETMTNVSTELKKIEGETIAAAQRARQSTGGLLAGGSIAIAALSSSFAFITKTFSGLSWGVIVGGVLIGIAAVMLPTSVVAYVKLSKRDLSCILEGAGWGLNGRMRLTHKQAVTFTLTPPYPPNSKGILLRRCRWFWRLVPLGLLVLWLIYTYWPR</sequence>
<feature type="transmembrane region" description="Helical" evidence="1">
    <location>
        <begin position="595"/>
        <end position="614"/>
    </location>
</feature>
<dbReference type="Proteomes" id="UP000230821">
    <property type="component" value="Unassembled WGS sequence"/>
</dbReference>
<comment type="caution">
    <text evidence="2">The sequence shown here is derived from an EMBL/GenBank/DDBJ whole genome shotgun (WGS) entry which is preliminary data.</text>
</comment>
<proteinExistence type="predicted"/>
<gene>
    <name evidence="2" type="ORF">CSA56_13705</name>
</gene>
<protein>
    <recommendedName>
        <fullName evidence="4">EF-hand domain-containing protein</fullName>
    </recommendedName>
</protein>
<keyword evidence="1" id="KW-0472">Membrane</keyword>
<name>A0A2G6KC86_9BACT</name>
<organism evidence="2 3">
    <name type="scientific">candidate division KSB3 bacterium</name>
    <dbReference type="NCBI Taxonomy" id="2044937"/>
    <lineage>
        <taxon>Bacteria</taxon>
        <taxon>candidate division KSB3</taxon>
    </lineage>
</organism>
<evidence type="ECO:0000313" key="2">
    <source>
        <dbReference type="EMBL" id="PIE32980.1"/>
    </source>
</evidence>
<dbReference type="EMBL" id="PDSK01000105">
    <property type="protein sequence ID" value="PIE32980.1"/>
    <property type="molecule type" value="Genomic_DNA"/>
</dbReference>
<feature type="transmembrane region" description="Helical" evidence="1">
    <location>
        <begin position="620"/>
        <end position="646"/>
    </location>
</feature>
<keyword evidence="1" id="KW-0812">Transmembrane</keyword>